<proteinExistence type="predicted"/>
<dbReference type="Pfam" id="PF13005">
    <property type="entry name" value="zf-IS66"/>
    <property type="match status" value="1"/>
</dbReference>
<evidence type="ECO:0000259" key="3">
    <source>
        <dbReference type="Pfam" id="PF13007"/>
    </source>
</evidence>
<name>A0A244EMW1_PSESX</name>
<evidence type="ECO:0000259" key="1">
    <source>
        <dbReference type="Pfam" id="PF03050"/>
    </source>
</evidence>
<accession>A0A244EMW1</accession>
<dbReference type="Pfam" id="PF03050">
    <property type="entry name" value="DDE_Tnp_IS66"/>
    <property type="match status" value="1"/>
</dbReference>
<evidence type="ECO:0000313" key="4">
    <source>
        <dbReference type="EMBL" id="OUM05380.1"/>
    </source>
</evidence>
<feature type="domain" description="Transposase TnpC homeodomain" evidence="3">
    <location>
        <begin position="29"/>
        <end position="99"/>
    </location>
</feature>
<dbReference type="InterPro" id="IPR052344">
    <property type="entry name" value="Transposase-related"/>
</dbReference>
<feature type="non-terminal residue" evidence="4">
    <location>
        <position position="324"/>
    </location>
</feature>
<dbReference type="InterPro" id="IPR004291">
    <property type="entry name" value="Transposase_IS66_central"/>
</dbReference>
<dbReference type="InterPro" id="IPR024463">
    <property type="entry name" value="Transposase_TnpC_homeodom"/>
</dbReference>
<feature type="domain" description="Transposase IS66 central" evidence="1">
    <location>
        <begin position="165"/>
        <end position="324"/>
    </location>
</feature>
<dbReference type="Proteomes" id="UP000195128">
    <property type="component" value="Unassembled WGS sequence"/>
</dbReference>
<evidence type="ECO:0000313" key="5">
    <source>
        <dbReference type="Proteomes" id="UP000195128"/>
    </source>
</evidence>
<dbReference type="RefSeq" id="WP_143514209.1">
    <property type="nucleotide sequence ID" value="NZ_MTSA01000018.1"/>
</dbReference>
<dbReference type="PANTHER" id="PTHR33678:SF1">
    <property type="entry name" value="BLL1576 PROTEIN"/>
    <property type="match status" value="1"/>
</dbReference>
<dbReference type="Pfam" id="PF13007">
    <property type="entry name" value="LZ_Tnp_IS66"/>
    <property type="match status" value="1"/>
</dbReference>
<protein>
    <submittedName>
        <fullName evidence="4">IS66 family transposase</fullName>
    </submittedName>
</protein>
<feature type="domain" description="Transposase IS66 zinc-finger binding" evidence="2">
    <location>
        <begin position="108"/>
        <end position="150"/>
    </location>
</feature>
<dbReference type="InterPro" id="IPR024474">
    <property type="entry name" value="Znf_dom_IS66"/>
</dbReference>
<dbReference type="AlphaFoldDB" id="A0A244EMW1"/>
<reference evidence="4 5" key="1">
    <citation type="submission" date="2017-01" db="EMBL/GenBank/DDBJ databases">
        <authorList>
            <person name="Mah S.A."/>
            <person name="Swanson W.J."/>
            <person name="Moy G.W."/>
            <person name="Vacquier V.D."/>
        </authorList>
    </citation>
    <scope>NUCLEOTIDE SEQUENCE [LARGE SCALE GENOMIC DNA]</scope>
    <source>
        <strain evidence="4">PDD-32b-74</strain>
    </source>
</reference>
<organism evidence="4 5">
    <name type="scientific">Pseudomonas syringae</name>
    <dbReference type="NCBI Taxonomy" id="317"/>
    <lineage>
        <taxon>Bacteria</taxon>
        <taxon>Pseudomonadati</taxon>
        <taxon>Pseudomonadota</taxon>
        <taxon>Gammaproteobacteria</taxon>
        <taxon>Pseudomonadales</taxon>
        <taxon>Pseudomonadaceae</taxon>
        <taxon>Pseudomonas</taxon>
    </lineage>
</organism>
<dbReference type="PANTHER" id="PTHR33678">
    <property type="entry name" value="BLL1576 PROTEIN"/>
    <property type="match status" value="1"/>
</dbReference>
<dbReference type="EMBL" id="MTSA01000018">
    <property type="protein sequence ID" value="OUM05380.1"/>
    <property type="molecule type" value="Genomic_DNA"/>
</dbReference>
<gene>
    <name evidence="4" type="ORF">BW686_20960</name>
</gene>
<dbReference type="NCBIfam" id="NF033517">
    <property type="entry name" value="transpos_IS66"/>
    <property type="match status" value="1"/>
</dbReference>
<sequence length="324" mass="36604">MNFVPDNLPDDPELLKQMLAKMQSRVGVLEEQVALLRQRLFGRKSEQAVDPATPQMALFNEAEHEVELACETTEEEVVAPSKRRGKRNPLPADLPRIEVIHELPEHELTCTCGCRKHAIGEEISEQLEIVPMQIRVIKHVRKVYGCRDCETAPVTADKPAQLIEKSMASPSVLAMLLTTKYVDGLPLHRFEKVLGRHGIDIPRQTLARWVIQCGEHFQPLLNLMRDSLLASRVIHCDETRVQVLKEPDREPGSQSWMWVQTGGPPDKPVILFDDSTSRAQEVSTRLLDGYRGYVMTDDYAGYNALGAQAGVERLGCWAHARRKF</sequence>
<comment type="caution">
    <text evidence="4">The sequence shown here is derived from an EMBL/GenBank/DDBJ whole genome shotgun (WGS) entry which is preliminary data.</text>
</comment>
<evidence type="ECO:0000259" key="2">
    <source>
        <dbReference type="Pfam" id="PF13005"/>
    </source>
</evidence>